<dbReference type="Gene3D" id="3.40.50.11010">
    <property type="match status" value="1"/>
</dbReference>
<evidence type="ECO:0000313" key="2">
    <source>
        <dbReference type="EMBL" id="OQK04600.1"/>
    </source>
</evidence>
<evidence type="ECO:0000313" key="3">
    <source>
        <dbReference type="Proteomes" id="UP000191946"/>
    </source>
</evidence>
<dbReference type="Proteomes" id="UP000191946">
    <property type="component" value="Unassembled WGS sequence"/>
</dbReference>
<dbReference type="AlphaFoldDB" id="A0A249W649"/>
<gene>
    <name evidence="2" type="ORF">AKG60_00765</name>
    <name evidence="1" type="ORF">YA91_17420</name>
</gene>
<dbReference type="PANTHER" id="PTHR12526:SF630">
    <property type="entry name" value="GLYCOSYLTRANSFERASE"/>
    <property type="match status" value="1"/>
</dbReference>
<dbReference type="SUPFAM" id="SSF53756">
    <property type="entry name" value="UDP-Glycosyltransferase/glycogen phosphorylase"/>
    <property type="match status" value="1"/>
</dbReference>
<accession>A0A249W649</accession>
<dbReference type="PANTHER" id="PTHR12526">
    <property type="entry name" value="GLYCOSYLTRANSFERASE"/>
    <property type="match status" value="1"/>
</dbReference>
<dbReference type="EMBL" id="CP023248">
    <property type="protein sequence ID" value="ASZ52198.1"/>
    <property type="molecule type" value="Genomic_DNA"/>
</dbReference>
<reference evidence="1" key="2">
    <citation type="submission" date="2017-09" db="EMBL/GenBank/DDBJ databases">
        <authorList>
            <person name="Ehlers B."/>
            <person name="Leendertz F.H."/>
        </authorList>
    </citation>
    <scope>NUCLEOTIDE SEQUENCE</scope>
    <source>
        <strain evidence="1">MAVP-26</strain>
    </source>
</reference>
<dbReference type="Pfam" id="PF13692">
    <property type="entry name" value="Glyco_trans_1_4"/>
    <property type="match status" value="1"/>
</dbReference>
<sequence>MTDIVVFGEDFGGLPSSTQHIVQRLATNHRILWVNSIGLRQPKPTGKDIQRLVSKFSRVISNTGSDKPTMHCDAVDNIFTVNLLTIPAPHSAFSRKVAAKMMQHQLEKHLKALNFDNPLFWTSLPTAADVCNAMKKRGLIYYCGDDFGALAGVDHQTVMEHERTLIDSADFILAASDKLAARFPDNKTTTLPHGVDFSLFSTPAEKASDLPNNGRKILGFYGSLSDWLDYRLIDQVAQHAPDWDLVFIGPNEFAHNPLPQRDNVHYLGPRAHHLLPSYSQHWDASWLPFVDNAQIKACNPLKLLEYLATGTPVISTPFPALMPYKHMLHIVADVEDVCASLSHLLPPPNGSTSYVQQQSWEARADQVEKLVRAL</sequence>
<evidence type="ECO:0000313" key="1">
    <source>
        <dbReference type="EMBL" id="ASZ52198.1"/>
    </source>
</evidence>
<dbReference type="EMBL" id="LHQV01000002">
    <property type="protein sequence ID" value="OQK04600.1"/>
    <property type="molecule type" value="Genomic_DNA"/>
</dbReference>
<protein>
    <submittedName>
        <fullName evidence="2">Glycosyl transferase</fullName>
    </submittedName>
    <submittedName>
        <fullName evidence="1">Glycosyltransferase family 1 protein</fullName>
    </submittedName>
</protein>
<organism evidence="1">
    <name type="scientific">Vibrio parahaemolyticus</name>
    <dbReference type="NCBI Taxonomy" id="670"/>
    <lineage>
        <taxon>Bacteria</taxon>
        <taxon>Pseudomonadati</taxon>
        <taxon>Pseudomonadota</taxon>
        <taxon>Gammaproteobacteria</taxon>
        <taxon>Vibrionales</taxon>
        <taxon>Vibrionaceae</taxon>
        <taxon>Vibrio</taxon>
    </lineage>
</organism>
<dbReference type="Gene3D" id="3.40.50.2000">
    <property type="entry name" value="Glycogen Phosphorylase B"/>
    <property type="match status" value="1"/>
</dbReference>
<proteinExistence type="predicted"/>
<dbReference type="RefSeq" id="WP_005495109.1">
    <property type="nucleotide sequence ID" value="NZ_CP023248.2"/>
</dbReference>
<keyword evidence="3" id="KW-1185">Reference proteome</keyword>
<keyword evidence="1" id="KW-0808">Transferase</keyword>
<name>A0A249W649_VIBPH</name>
<dbReference type="GO" id="GO:0016740">
    <property type="term" value="F:transferase activity"/>
    <property type="evidence" value="ECO:0007669"/>
    <property type="project" value="UniProtKB-KW"/>
</dbReference>
<reference evidence="2 3" key="1">
    <citation type="submission" date="2015-08" db="EMBL/GenBank/DDBJ databases">
        <title>Draft Genome Sequences of Vibrio parahaemolyticus Strains.</title>
        <authorList>
            <person name="Gonzalez-Escalona N."/>
            <person name="DePaola A."/>
        </authorList>
    </citation>
    <scope>NUCLEOTIDE SEQUENCE [LARGE SCALE GENOMIC DNA]</scope>
    <source>
        <strain evidence="2 3">CFSAN001621</strain>
    </source>
</reference>